<name>A0A844Z2U8_9SPHN</name>
<dbReference type="InterPro" id="IPR007197">
    <property type="entry name" value="rSAM"/>
</dbReference>
<keyword evidence="3" id="KW-0479">Metal-binding</keyword>
<dbReference type="EMBL" id="WTYZ01000001">
    <property type="protein sequence ID" value="MXO82018.1"/>
    <property type="molecule type" value="Genomic_DNA"/>
</dbReference>
<evidence type="ECO:0000256" key="5">
    <source>
        <dbReference type="ARBA" id="ARBA00023014"/>
    </source>
</evidence>
<dbReference type="GO" id="GO:0003824">
    <property type="term" value="F:catalytic activity"/>
    <property type="evidence" value="ECO:0007669"/>
    <property type="project" value="InterPro"/>
</dbReference>
<reference evidence="7 8" key="1">
    <citation type="submission" date="2019-12" db="EMBL/GenBank/DDBJ databases">
        <title>Genomic-based taxomic classification of the family Erythrobacteraceae.</title>
        <authorList>
            <person name="Xu L."/>
        </authorList>
    </citation>
    <scope>NUCLEOTIDE SEQUENCE [LARGE SCALE GENOMIC DNA]</scope>
    <source>
        <strain evidence="7 8">KCTC 42006</strain>
    </source>
</reference>
<keyword evidence="2" id="KW-0949">S-adenosyl-L-methionine</keyword>
<dbReference type="SFLD" id="SFLDS00029">
    <property type="entry name" value="Radical_SAM"/>
    <property type="match status" value="1"/>
</dbReference>
<dbReference type="CDD" id="cd21109">
    <property type="entry name" value="SPASM"/>
    <property type="match status" value="1"/>
</dbReference>
<dbReference type="SUPFAM" id="SSF102114">
    <property type="entry name" value="Radical SAM enzymes"/>
    <property type="match status" value="1"/>
</dbReference>
<evidence type="ECO:0000256" key="4">
    <source>
        <dbReference type="ARBA" id="ARBA00023004"/>
    </source>
</evidence>
<accession>A0A844Z2U8</accession>
<comment type="cofactor">
    <cofactor evidence="1">
        <name>[4Fe-4S] cluster</name>
        <dbReference type="ChEBI" id="CHEBI:49883"/>
    </cofactor>
</comment>
<dbReference type="InterPro" id="IPR013785">
    <property type="entry name" value="Aldolase_TIM"/>
</dbReference>
<dbReference type="GO" id="GO:0051536">
    <property type="term" value="F:iron-sulfur cluster binding"/>
    <property type="evidence" value="ECO:0007669"/>
    <property type="project" value="UniProtKB-KW"/>
</dbReference>
<evidence type="ECO:0000256" key="1">
    <source>
        <dbReference type="ARBA" id="ARBA00001966"/>
    </source>
</evidence>
<dbReference type="Gene3D" id="3.20.20.70">
    <property type="entry name" value="Aldolase class I"/>
    <property type="match status" value="1"/>
</dbReference>
<evidence type="ECO:0000256" key="2">
    <source>
        <dbReference type="ARBA" id="ARBA00022691"/>
    </source>
</evidence>
<dbReference type="InterPro" id="IPR050377">
    <property type="entry name" value="Radical_SAM_PqqE_MftC-like"/>
</dbReference>
<dbReference type="InterPro" id="IPR023885">
    <property type="entry name" value="4Fe4S-binding_SPASM_dom"/>
</dbReference>
<dbReference type="Pfam" id="PF13186">
    <property type="entry name" value="SPASM"/>
    <property type="match status" value="1"/>
</dbReference>
<dbReference type="OrthoDB" id="5288924at2"/>
<gene>
    <name evidence="7" type="ORF">GRI35_01350</name>
</gene>
<dbReference type="GO" id="GO:0046872">
    <property type="term" value="F:metal ion binding"/>
    <property type="evidence" value="ECO:0007669"/>
    <property type="project" value="UniProtKB-KW"/>
</dbReference>
<dbReference type="RefSeq" id="WP_160612360.1">
    <property type="nucleotide sequence ID" value="NZ_JAUFQM010000001.1"/>
</dbReference>
<evidence type="ECO:0000313" key="7">
    <source>
        <dbReference type="EMBL" id="MXO82018.1"/>
    </source>
</evidence>
<dbReference type="Proteomes" id="UP000460290">
    <property type="component" value="Unassembled WGS sequence"/>
</dbReference>
<evidence type="ECO:0000256" key="3">
    <source>
        <dbReference type="ARBA" id="ARBA00022723"/>
    </source>
</evidence>
<organism evidence="7 8">
    <name type="scientific">Pontixanthobacter aestiaquae</name>
    <dbReference type="NCBI Taxonomy" id="1509367"/>
    <lineage>
        <taxon>Bacteria</taxon>
        <taxon>Pseudomonadati</taxon>
        <taxon>Pseudomonadota</taxon>
        <taxon>Alphaproteobacteria</taxon>
        <taxon>Sphingomonadales</taxon>
        <taxon>Erythrobacteraceae</taxon>
        <taxon>Pontixanthobacter</taxon>
    </lineage>
</organism>
<feature type="domain" description="4Fe4S-binding SPASM" evidence="6">
    <location>
        <begin position="208"/>
        <end position="266"/>
    </location>
</feature>
<sequence length="299" mass="32880">MDRALLISTGIGCGVLCSYCPQVTIGRAYKQFTGPSSLSFETYKACVDKLPKDVTVNFTGFYEPFLNQACTDMILYAVEAGHEVRLSTTVMGLTAEQVDRFKHVDFVKFAVHLPDTKGLTRIIVDDTYMAALTRLIESDISNIGFHVHEGTEGPEAVHERVDALLSAHGVEPENRWILTRAGNIDIAGVAPPERLTGELALCPRVYQNVLLPSGDVALCCMDWDLKHVIGNLLETDYDALLSGAEFQKVLRAQVDDNIDILCRTCEVARTKKDVRTQEFYANLEAQNADMATAGSAQTS</sequence>
<evidence type="ECO:0000259" key="6">
    <source>
        <dbReference type="Pfam" id="PF13186"/>
    </source>
</evidence>
<comment type="caution">
    <text evidence="7">The sequence shown here is derived from an EMBL/GenBank/DDBJ whole genome shotgun (WGS) entry which is preliminary data.</text>
</comment>
<keyword evidence="4" id="KW-0408">Iron</keyword>
<protein>
    <recommendedName>
        <fullName evidence="6">4Fe4S-binding SPASM domain-containing protein</fullName>
    </recommendedName>
</protein>
<keyword evidence="5" id="KW-0411">Iron-sulfur</keyword>
<dbReference type="AlphaFoldDB" id="A0A844Z2U8"/>
<dbReference type="PANTHER" id="PTHR11228:SF7">
    <property type="entry name" value="PQQA PEPTIDE CYCLASE"/>
    <property type="match status" value="1"/>
</dbReference>
<keyword evidence="8" id="KW-1185">Reference proteome</keyword>
<dbReference type="PANTHER" id="PTHR11228">
    <property type="entry name" value="RADICAL SAM DOMAIN PROTEIN"/>
    <property type="match status" value="1"/>
</dbReference>
<evidence type="ECO:0000313" key="8">
    <source>
        <dbReference type="Proteomes" id="UP000460290"/>
    </source>
</evidence>
<dbReference type="InterPro" id="IPR058240">
    <property type="entry name" value="rSAM_sf"/>
</dbReference>
<proteinExistence type="predicted"/>